<proteinExistence type="predicted"/>
<feature type="non-terminal residue" evidence="1">
    <location>
        <position position="94"/>
    </location>
</feature>
<comment type="caution">
    <text evidence="1">The sequence shown here is derived from an EMBL/GenBank/DDBJ whole genome shotgun (WGS) entry which is preliminary data.</text>
</comment>
<dbReference type="AlphaFoldDB" id="A0A7Y0SR18"/>
<evidence type="ECO:0000313" key="2">
    <source>
        <dbReference type="Proteomes" id="UP000518904"/>
    </source>
</evidence>
<dbReference type="Proteomes" id="UP000518904">
    <property type="component" value="Unassembled WGS sequence"/>
</dbReference>
<gene>
    <name evidence="1" type="ORF">HKB16_35125</name>
</gene>
<protein>
    <submittedName>
        <fullName evidence="1">Response regulator</fullName>
    </submittedName>
</protein>
<accession>A0A7Y0SR18</accession>
<evidence type="ECO:0000313" key="1">
    <source>
        <dbReference type="EMBL" id="NMU88078.1"/>
    </source>
</evidence>
<reference evidence="1 2" key="1">
    <citation type="submission" date="2020-04" db="EMBL/GenBank/DDBJ databases">
        <title>Whole-genome sequencing of Vibrio spp. from China reveals different genetic environments of blaCTX-M-14 among diverse lineages.</title>
        <authorList>
            <person name="Zheng Z."/>
            <person name="Ye L."/>
            <person name="Chen S."/>
        </authorList>
    </citation>
    <scope>NUCLEOTIDE SEQUENCE [LARGE SCALE GENOMIC DNA]</scope>
    <source>
        <strain evidence="1 2">Vb0551</strain>
    </source>
</reference>
<dbReference type="EMBL" id="JABCLB010002899">
    <property type="protein sequence ID" value="NMU88078.1"/>
    <property type="molecule type" value="Genomic_DNA"/>
</dbReference>
<organism evidence="1 2">
    <name type="scientific">Vibrio parahaemolyticus</name>
    <dbReference type="NCBI Taxonomy" id="670"/>
    <lineage>
        <taxon>Bacteria</taxon>
        <taxon>Pseudomonadati</taxon>
        <taxon>Pseudomonadota</taxon>
        <taxon>Gammaproteobacteria</taxon>
        <taxon>Vibrionales</taxon>
        <taxon>Vibrionaceae</taxon>
        <taxon>Vibrio</taxon>
    </lineage>
</organism>
<sequence>MQNAPLLVQAQQLNQTIEFDIQTLQRCLSARYCSTTELDFEVLKDEIDQFKSLASLNKTEFSLVGATEYTQLELAINRFSDSSKTRDDVLALYL</sequence>
<name>A0A7Y0SR18_VIBPH</name>